<reference evidence="1 2" key="1">
    <citation type="submission" date="2016-05" db="EMBL/GenBank/DDBJ databases">
        <authorList>
            <person name="Ramsay J.P."/>
        </authorList>
    </citation>
    <scope>NUCLEOTIDE SEQUENCE [LARGE SCALE GENOMIC DNA]</scope>
    <source>
        <strain evidence="1 2">NZP2042</strain>
    </source>
</reference>
<evidence type="ECO:0000313" key="2">
    <source>
        <dbReference type="Proteomes" id="UP000093737"/>
    </source>
</evidence>
<dbReference type="EMBL" id="LYTK01000001">
    <property type="protein sequence ID" value="OBQ72251.1"/>
    <property type="molecule type" value="Genomic_DNA"/>
</dbReference>
<accession>A0A6M7U5G0</accession>
<dbReference type="AlphaFoldDB" id="A0A6M7U5G0"/>
<dbReference type="Proteomes" id="UP000093737">
    <property type="component" value="Unassembled WGS sequence"/>
</dbReference>
<proteinExistence type="predicted"/>
<protein>
    <submittedName>
        <fullName evidence="1">Uncharacterized protein</fullName>
    </submittedName>
</protein>
<gene>
    <name evidence="1" type="ORF">A8145_05370</name>
</gene>
<organism evidence="1 2">
    <name type="scientific">Rhizobium loti</name>
    <name type="common">Mesorhizobium loti</name>
    <dbReference type="NCBI Taxonomy" id="381"/>
    <lineage>
        <taxon>Bacteria</taxon>
        <taxon>Pseudomonadati</taxon>
        <taxon>Pseudomonadota</taxon>
        <taxon>Alphaproteobacteria</taxon>
        <taxon>Hyphomicrobiales</taxon>
        <taxon>Phyllobacteriaceae</taxon>
        <taxon>Mesorhizobium</taxon>
    </lineage>
</organism>
<evidence type="ECO:0000313" key="1">
    <source>
        <dbReference type="EMBL" id="OBQ72251.1"/>
    </source>
</evidence>
<comment type="caution">
    <text evidence="1">The sequence shown here is derived from an EMBL/GenBank/DDBJ whole genome shotgun (WGS) entry which is preliminary data.</text>
</comment>
<name>A0A6M7U5G0_RHILI</name>
<dbReference type="RefSeq" id="WP_065004998.1">
    <property type="nucleotide sequence ID" value="NZ_CP033334.1"/>
</dbReference>
<sequence>MNIDPIALRRHRAFGQEMAERHFRLYPADTYPPEVVVDIMRDSMMEPAADAGIGSRALEPYARVAAAGFIRAWRRLQRAARP</sequence>